<dbReference type="CDD" id="cd01670">
    <property type="entry name" value="Death"/>
    <property type="match status" value="1"/>
</dbReference>
<dbReference type="InterPro" id="IPR000488">
    <property type="entry name" value="Death_dom"/>
</dbReference>
<name>A0A1X7SUL8_AMPQE</name>
<reference evidence="2" key="1">
    <citation type="submission" date="2017-05" db="UniProtKB">
        <authorList>
            <consortium name="EnsemblMetazoa"/>
        </authorList>
    </citation>
    <scope>IDENTIFICATION</scope>
</reference>
<dbReference type="SUPFAM" id="SSF47986">
    <property type="entry name" value="DEATH domain"/>
    <property type="match status" value="1"/>
</dbReference>
<proteinExistence type="predicted"/>
<accession>A0A1X7SUL8</accession>
<dbReference type="GO" id="GO:0007165">
    <property type="term" value="P:signal transduction"/>
    <property type="evidence" value="ECO:0007669"/>
    <property type="project" value="InterPro"/>
</dbReference>
<evidence type="ECO:0000313" key="2">
    <source>
        <dbReference type="EnsemblMetazoa" id="Aqu2.1.05791_001"/>
    </source>
</evidence>
<evidence type="ECO:0000259" key="1">
    <source>
        <dbReference type="PROSITE" id="PS50017"/>
    </source>
</evidence>
<dbReference type="EnsemblMetazoa" id="Aqu2.1.05791_001">
    <property type="protein sequence ID" value="Aqu2.1.05791_001"/>
    <property type="gene ID" value="Aqu2.1.05791"/>
</dbReference>
<dbReference type="PROSITE" id="PS50017">
    <property type="entry name" value="DEATH_DOMAIN"/>
    <property type="match status" value="1"/>
</dbReference>
<dbReference type="AlphaFoldDB" id="A0A1X7SUL8"/>
<dbReference type="OrthoDB" id="5990286at2759"/>
<sequence>MAMATPEDISLGILSGRTLSESRNDFTNLMTVLITLDIKDLNKVIALLERHNYSKGSYNRLSQHLNLPHNTLEEIKKDHKEAHSRFTECLASWLRKPDGVDNPTIDTLIAALRGIGENAVADGIDGERQSISTPVPMSSAD</sequence>
<dbReference type="Gene3D" id="1.10.533.10">
    <property type="entry name" value="Death Domain, Fas"/>
    <property type="match status" value="1"/>
</dbReference>
<organism evidence="2">
    <name type="scientific">Amphimedon queenslandica</name>
    <name type="common">Sponge</name>
    <dbReference type="NCBI Taxonomy" id="400682"/>
    <lineage>
        <taxon>Eukaryota</taxon>
        <taxon>Metazoa</taxon>
        <taxon>Porifera</taxon>
        <taxon>Demospongiae</taxon>
        <taxon>Heteroscleromorpha</taxon>
        <taxon>Haplosclerida</taxon>
        <taxon>Niphatidae</taxon>
        <taxon>Amphimedon</taxon>
    </lineage>
</organism>
<protein>
    <recommendedName>
        <fullName evidence="1">Death domain-containing protein</fullName>
    </recommendedName>
</protein>
<feature type="domain" description="Death" evidence="1">
    <location>
        <begin position="57"/>
        <end position="128"/>
    </location>
</feature>
<dbReference type="InterPro" id="IPR011029">
    <property type="entry name" value="DEATH-like_dom_sf"/>
</dbReference>
<dbReference type="InParanoid" id="A0A1X7SUL8"/>
<dbReference type="Pfam" id="PF00531">
    <property type="entry name" value="Death"/>
    <property type="match status" value="1"/>
</dbReference>